<dbReference type="GO" id="GO:0000155">
    <property type="term" value="F:phosphorelay sensor kinase activity"/>
    <property type="evidence" value="ECO:0007669"/>
    <property type="project" value="InterPro"/>
</dbReference>
<accession>A0A1F4UDL4</accession>
<evidence type="ECO:0000313" key="18">
    <source>
        <dbReference type="Proteomes" id="UP000177025"/>
    </source>
</evidence>
<reference evidence="17 18" key="1">
    <citation type="journal article" date="2016" name="Nat. Commun.">
        <title>Thousands of microbial genomes shed light on interconnected biogeochemical processes in an aquifer system.</title>
        <authorList>
            <person name="Anantharaman K."/>
            <person name="Brown C.T."/>
            <person name="Hug L.A."/>
            <person name="Sharon I."/>
            <person name="Castelle C.J."/>
            <person name="Probst A.J."/>
            <person name="Thomas B.C."/>
            <person name="Singh A."/>
            <person name="Wilkins M.J."/>
            <person name="Karaoz U."/>
            <person name="Brodie E.L."/>
            <person name="Williams K.H."/>
            <person name="Hubbard S.S."/>
            <person name="Banfield J.F."/>
        </authorList>
    </citation>
    <scope>NUCLEOTIDE SEQUENCE [LARGE SCALE GENOMIC DNA]</scope>
</reference>
<evidence type="ECO:0000259" key="16">
    <source>
        <dbReference type="PROSITE" id="PS50885"/>
    </source>
</evidence>
<dbReference type="AlphaFoldDB" id="A0A1F4UDL4"/>
<evidence type="ECO:0000256" key="13">
    <source>
        <dbReference type="ARBA" id="ARBA00023136"/>
    </source>
</evidence>
<organism evidence="17 18">
    <name type="scientific">candidate division WOR-3 bacterium RBG_13_43_14</name>
    <dbReference type="NCBI Taxonomy" id="1802590"/>
    <lineage>
        <taxon>Bacteria</taxon>
        <taxon>Bacteria division WOR-3</taxon>
    </lineage>
</organism>
<dbReference type="InterPro" id="IPR003660">
    <property type="entry name" value="HAMP_dom"/>
</dbReference>
<dbReference type="InterPro" id="IPR003594">
    <property type="entry name" value="HATPase_dom"/>
</dbReference>
<keyword evidence="5" id="KW-0597">Phosphoprotein</keyword>
<dbReference type="InterPro" id="IPR004358">
    <property type="entry name" value="Sig_transdc_His_kin-like_C"/>
</dbReference>
<dbReference type="Gene3D" id="1.10.287.130">
    <property type="match status" value="1"/>
</dbReference>
<evidence type="ECO:0000256" key="6">
    <source>
        <dbReference type="ARBA" id="ARBA00022679"/>
    </source>
</evidence>
<dbReference type="SMART" id="SM00387">
    <property type="entry name" value="HATPase_c"/>
    <property type="match status" value="1"/>
</dbReference>
<dbReference type="InterPro" id="IPR003661">
    <property type="entry name" value="HisK_dim/P_dom"/>
</dbReference>
<comment type="caution">
    <text evidence="17">The sequence shown here is derived from an EMBL/GenBank/DDBJ whole genome shotgun (WGS) entry which is preliminary data.</text>
</comment>
<dbReference type="InterPro" id="IPR036890">
    <property type="entry name" value="HATPase_C_sf"/>
</dbReference>
<evidence type="ECO:0000256" key="4">
    <source>
        <dbReference type="ARBA" id="ARBA00022475"/>
    </source>
</evidence>
<keyword evidence="11 14" id="KW-1133">Transmembrane helix</keyword>
<keyword evidence="9" id="KW-0418">Kinase</keyword>
<evidence type="ECO:0000259" key="15">
    <source>
        <dbReference type="PROSITE" id="PS50109"/>
    </source>
</evidence>
<keyword evidence="8" id="KW-0547">Nucleotide-binding</keyword>
<dbReference type="InterPro" id="IPR050398">
    <property type="entry name" value="HssS/ArlS-like"/>
</dbReference>
<keyword evidence="12" id="KW-0902">Two-component regulatory system</keyword>
<protein>
    <recommendedName>
        <fullName evidence="3">histidine kinase</fullName>
        <ecNumber evidence="3">2.7.13.3</ecNumber>
    </recommendedName>
</protein>
<evidence type="ECO:0000256" key="10">
    <source>
        <dbReference type="ARBA" id="ARBA00022840"/>
    </source>
</evidence>
<evidence type="ECO:0000256" key="7">
    <source>
        <dbReference type="ARBA" id="ARBA00022692"/>
    </source>
</evidence>
<keyword evidence="7 14" id="KW-0812">Transmembrane</keyword>
<dbReference type="PANTHER" id="PTHR45528:SF1">
    <property type="entry name" value="SENSOR HISTIDINE KINASE CPXA"/>
    <property type="match status" value="1"/>
</dbReference>
<proteinExistence type="predicted"/>
<evidence type="ECO:0000256" key="5">
    <source>
        <dbReference type="ARBA" id="ARBA00022553"/>
    </source>
</evidence>
<feature type="domain" description="HAMP" evidence="16">
    <location>
        <begin position="107"/>
        <end position="158"/>
    </location>
</feature>
<evidence type="ECO:0000256" key="14">
    <source>
        <dbReference type="SAM" id="Phobius"/>
    </source>
</evidence>
<name>A0A1F4UDL4_UNCW3</name>
<feature type="domain" description="Histidine kinase" evidence="15">
    <location>
        <begin position="175"/>
        <end position="386"/>
    </location>
</feature>
<dbReference type="Pfam" id="PF00512">
    <property type="entry name" value="HisKA"/>
    <property type="match status" value="1"/>
</dbReference>
<feature type="transmembrane region" description="Helical" evidence="14">
    <location>
        <begin position="7"/>
        <end position="29"/>
    </location>
</feature>
<dbReference type="InterPro" id="IPR036097">
    <property type="entry name" value="HisK_dim/P_sf"/>
</dbReference>
<dbReference type="PANTHER" id="PTHR45528">
    <property type="entry name" value="SENSOR HISTIDINE KINASE CPXA"/>
    <property type="match status" value="1"/>
</dbReference>
<dbReference type="SMART" id="SM00304">
    <property type="entry name" value="HAMP"/>
    <property type="match status" value="1"/>
</dbReference>
<dbReference type="GO" id="GO:0005886">
    <property type="term" value="C:plasma membrane"/>
    <property type="evidence" value="ECO:0007669"/>
    <property type="project" value="UniProtKB-SubCell"/>
</dbReference>
<dbReference type="PRINTS" id="PR00344">
    <property type="entry name" value="BCTRLSENSOR"/>
</dbReference>
<keyword evidence="4" id="KW-1003">Cell membrane</keyword>
<evidence type="ECO:0000256" key="12">
    <source>
        <dbReference type="ARBA" id="ARBA00023012"/>
    </source>
</evidence>
<evidence type="ECO:0000313" key="17">
    <source>
        <dbReference type="EMBL" id="OGC43024.1"/>
    </source>
</evidence>
<keyword evidence="6" id="KW-0808">Transferase</keyword>
<comment type="catalytic activity">
    <reaction evidence="1">
        <text>ATP + protein L-histidine = ADP + protein N-phospho-L-histidine.</text>
        <dbReference type="EC" id="2.7.13.3"/>
    </reaction>
</comment>
<dbReference type="Gene3D" id="3.30.565.10">
    <property type="entry name" value="Histidine kinase-like ATPase, C-terminal domain"/>
    <property type="match status" value="1"/>
</dbReference>
<dbReference type="SMART" id="SM00388">
    <property type="entry name" value="HisKA"/>
    <property type="match status" value="1"/>
</dbReference>
<dbReference type="GO" id="GO:0005524">
    <property type="term" value="F:ATP binding"/>
    <property type="evidence" value="ECO:0007669"/>
    <property type="project" value="UniProtKB-KW"/>
</dbReference>
<sequence length="401" mass="45890">MSLRKRTIIIFTAMSLLYTGALMGFMFYLSTTALSLWEKEEIEQGLIIGVNNAPDQVQQATAQRAIRIYRQLKGLKNLYEWQIIGFSVLIGIAFFIVSVVVISLVLFRITRPLNEIARTMLESKDEYQPLKISRPAGEIARVIDAYNNMIDQLEKSRERLKQTERVAAWRDAARIMAHEVRNPLSAMRLSIERLLKHYQNKNKDFPQLFDKNSNMILADIESLEKLIKEFSEFARLPEPKLKSGNINDLIDTVTRDYEHFAANVKIEKLLDKDIPELFIDAELMRRVFHNLYKNAFEVLKDRKGIITVQTRRHNDNIIIEFKDNGPGVDPEFADKIFNAYFTTKAQGSGLGLAIVKKIINDHAGDIELKSQPGKGASLIMHLPISNKIIDRGAIHGENINH</sequence>
<dbReference type="SUPFAM" id="SSF55874">
    <property type="entry name" value="ATPase domain of HSP90 chaperone/DNA topoisomerase II/histidine kinase"/>
    <property type="match status" value="1"/>
</dbReference>
<dbReference type="PROSITE" id="PS50885">
    <property type="entry name" value="HAMP"/>
    <property type="match status" value="1"/>
</dbReference>
<dbReference type="SUPFAM" id="SSF47384">
    <property type="entry name" value="Homodimeric domain of signal transducing histidine kinase"/>
    <property type="match status" value="1"/>
</dbReference>
<gene>
    <name evidence="17" type="ORF">A2Y85_03070</name>
</gene>
<evidence type="ECO:0000256" key="9">
    <source>
        <dbReference type="ARBA" id="ARBA00022777"/>
    </source>
</evidence>
<dbReference type="PROSITE" id="PS50109">
    <property type="entry name" value="HIS_KIN"/>
    <property type="match status" value="1"/>
</dbReference>
<evidence type="ECO:0000256" key="8">
    <source>
        <dbReference type="ARBA" id="ARBA00022741"/>
    </source>
</evidence>
<evidence type="ECO:0000256" key="1">
    <source>
        <dbReference type="ARBA" id="ARBA00000085"/>
    </source>
</evidence>
<comment type="subcellular location">
    <subcellularLocation>
        <location evidence="2">Cell membrane</location>
        <topology evidence="2">Multi-pass membrane protein</topology>
    </subcellularLocation>
</comment>
<keyword evidence="13 14" id="KW-0472">Membrane</keyword>
<dbReference type="EMBL" id="MEUM01000040">
    <property type="protein sequence ID" value="OGC43024.1"/>
    <property type="molecule type" value="Genomic_DNA"/>
</dbReference>
<evidence type="ECO:0000256" key="11">
    <source>
        <dbReference type="ARBA" id="ARBA00022989"/>
    </source>
</evidence>
<keyword evidence="10" id="KW-0067">ATP-binding</keyword>
<evidence type="ECO:0000256" key="2">
    <source>
        <dbReference type="ARBA" id="ARBA00004651"/>
    </source>
</evidence>
<evidence type="ECO:0000256" key="3">
    <source>
        <dbReference type="ARBA" id="ARBA00012438"/>
    </source>
</evidence>
<dbReference type="Proteomes" id="UP000177025">
    <property type="component" value="Unassembled WGS sequence"/>
</dbReference>
<dbReference type="InterPro" id="IPR005467">
    <property type="entry name" value="His_kinase_dom"/>
</dbReference>
<dbReference type="Pfam" id="PF02518">
    <property type="entry name" value="HATPase_c"/>
    <property type="match status" value="1"/>
</dbReference>
<feature type="transmembrane region" description="Helical" evidence="14">
    <location>
        <begin position="83"/>
        <end position="107"/>
    </location>
</feature>
<dbReference type="CDD" id="cd00082">
    <property type="entry name" value="HisKA"/>
    <property type="match status" value="1"/>
</dbReference>
<dbReference type="Gene3D" id="6.10.340.10">
    <property type="match status" value="1"/>
</dbReference>
<dbReference type="EC" id="2.7.13.3" evidence="3"/>